<keyword evidence="2" id="KW-1185">Reference proteome</keyword>
<sequence length="235" mass="27285">SYKNSVTLYWNSNNLEHQIIRDNEVWLESGPFFIHFNQTFYSSAPEQEILPMLPLYLIEQYETNGADVVFGLFDRLSLRCSFNQTDQHVIDQLGHFTFLDAWDLNMREVGLKNVFTGGLYSGNPLVLYNLPKIDSNIILSSLTNFMTNFQTRSPSLNYHLSCGLHGRVRQIVKSFSLKTILLASEPKQGINQIVNLWGKLMLQYYGKQHIKELKDLHRDFYVSKLGYYTNTGAYY</sequence>
<feature type="non-terminal residue" evidence="1">
    <location>
        <position position="1"/>
    </location>
</feature>
<evidence type="ECO:0000313" key="1">
    <source>
        <dbReference type="EMBL" id="CAF4498570.1"/>
    </source>
</evidence>
<name>A0A820VBZ7_9BILA</name>
<dbReference type="AlphaFoldDB" id="A0A820VBZ7"/>
<reference evidence="1" key="1">
    <citation type="submission" date="2021-02" db="EMBL/GenBank/DDBJ databases">
        <authorList>
            <person name="Nowell W R."/>
        </authorList>
    </citation>
    <scope>NUCLEOTIDE SEQUENCE</scope>
</reference>
<proteinExistence type="predicted"/>
<organism evidence="1 2">
    <name type="scientific">Rotaria magnacalcarata</name>
    <dbReference type="NCBI Taxonomy" id="392030"/>
    <lineage>
        <taxon>Eukaryota</taxon>
        <taxon>Metazoa</taxon>
        <taxon>Spiralia</taxon>
        <taxon>Gnathifera</taxon>
        <taxon>Rotifera</taxon>
        <taxon>Eurotatoria</taxon>
        <taxon>Bdelloidea</taxon>
        <taxon>Philodinida</taxon>
        <taxon>Philodinidae</taxon>
        <taxon>Rotaria</taxon>
    </lineage>
</organism>
<dbReference type="Proteomes" id="UP000663866">
    <property type="component" value="Unassembled WGS sequence"/>
</dbReference>
<accession>A0A820VBZ7</accession>
<gene>
    <name evidence="1" type="ORF">OVN521_LOCUS40610</name>
</gene>
<dbReference type="EMBL" id="CAJOBG010052973">
    <property type="protein sequence ID" value="CAF4498570.1"/>
    <property type="molecule type" value="Genomic_DNA"/>
</dbReference>
<comment type="caution">
    <text evidence="1">The sequence shown here is derived from an EMBL/GenBank/DDBJ whole genome shotgun (WGS) entry which is preliminary data.</text>
</comment>
<evidence type="ECO:0000313" key="2">
    <source>
        <dbReference type="Proteomes" id="UP000663866"/>
    </source>
</evidence>
<protein>
    <submittedName>
        <fullName evidence="1">Uncharacterized protein</fullName>
    </submittedName>
</protein>